<keyword evidence="7" id="KW-1185">Reference proteome</keyword>
<evidence type="ECO:0000259" key="4">
    <source>
        <dbReference type="PROSITE" id="PS50053"/>
    </source>
</evidence>
<gene>
    <name evidence="6" type="ORF">ERUC_LOCUS35319</name>
</gene>
<evidence type="ECO:0000313" key="6">
    <source>
        <dbReference type="EMBL" id="CAH8382836.1"/>
    </source>
</evidence>
<dbReference type="GO" id="GO:0005737">
    <property type="term" value="C:cytoplasm"/>
    <property type="evidence" value="ECO:0007669"/>
    <property type="project" value="UniProtKB-ARBA"/>
</dbReference>
<dbReference type="InterPro" id="IPR000626">
    <property type="entry name" value="Ubiquitin-like_dom"/>
</dbReference>
<keyword evidence="1" id="KW-0143">Chaperone</keyword>
<evidence type="ECO:0000259" key="5">
    <source>
        <dbReference type="PROSITE" id="PS51035"/>
    </source>
</evidence>
<feature type="coiled-coil region" evidence="2">
    <location>
        <begin position="162"/>
        <end position="212"/>
    </location>
</feature>
<dbReference type="Gene3D" id="3.10.20.90">
    <property type="entry name" value="Phosphatidylinositol 3-kinase Catalytic Subunit, Chain A, domain 1"/>
    <property type="match status" value="1"/>
</dbReference>
<dbReference type="PANTHER" id="PTHR12329:SF33">
    <property type="entry name" value="BAG FAMILY MOLECULAR CHAPERONE REGULATOR 2"/>
    <property type="match status" value="1"/>
</dbReference>
<protein>
    <submittedName>
        <fullName evidence="6">Uncharacterized protein</fullName>
    </submittedName>
</protein>
<feature type="compositionally biased region" description="Low complexity" evidence="3">
    <location>
        <begin position="216"/>
        <end position="233"/>
    </location>
</feature>
<dbReference type="PROSITE" id="PS51035">
    <property type="entry name" value="BAG"/>
    <property type="match status" value="1"/>
</dbReference>
<organism evidence="6 7">
    <name type="scientific">Eruca vesicaria subsp. sativa</name>
    <name type="common">Garden rocket</name>
    <name type="synonym">Eruca sativa</name>
    <dbReference type="NCBI Taxonomy" id="29727"/>
    <lineage>
        <taxon>Eukaryota</taxon>
        <taxon>Viridiplantae</taxon>
        <taxon>Streptophyta</taxon>
        <taxon>Embryophyta</taxon>
        <taxon>Tracheophyta</taxon>
        <taxon>Spermatophyta</taxon>
        <taxon>Magnoliopsida</taxon>
        <taxon>eudicotyledons</taxon>
        <taxon>Gunneridae</taxon>
        <taxon>Pentapetalae</taxon>
        <taxon>rosids</taxon>
        <taxon>malvids</taxon>
        <taxon>Brassicales</taxon>
        <taxon>Brassicaceae</taxon>
        <taxon>Brassiceae</taxon>
        <taxon>Eruca</taxon>
    </lineage>
</organism>
<reference evidence="6 7" key="1">
    <citation type="submission" date="2022-03" db="EMBL/GenBank/DDBJ databases">
        <authorList>
            <person name="Macdonald S."/>
            <person name="Ahmed S."/>
            <person name="Newling K."/>
        </authorList>
    </citation>
    <scope>NUCLEOTIDE SEQUENCE [LARGE SCALE GENOMIC DNA]</scope>
</reference>
<proteinExistence type="predicted"/>
<evidence type="ECO:0000256" key="2">
    <source>
        <dbReference type="SAM" id="Coils"/>
    </source>
</evidence>
<evidence type="ECO:0000256" key="1">
    <source>
        <dbReference type="ARBA" id="ARBA00023186"/>
    </source>
</evidence>
<dbReference type="Pfam" id="PF00240">
    <property type="entry name" value="ubiquitin"/>
    <property type="match status" value="1"/>
</dbReference>
<evidence type="ECO:0000313" key="7">
    <source>
        <dbReference type="Proteomes" id="UP001642260"/>
    </source>
</evidence>
<evidence type="ECO:0000256" key="3">
    <source>
        <dbReference type="SAM" id="MobiDB-lite"/>
    </source>
</evidence>
<dbReference type="InterPro" id="IPR003103">
    <property type="entry name" value="BAG_domain"/>
</dbReference>
<dbReference type="InterPro" id="IPR039773">
    <property type="entry name" value="BAG_chaperone_regulator"/>
</dbReference>
<sequence>MMKMTIGTAAAGDGEWELRPGGMVVQRRSDDSSNVPRDIHVRVKFGSVQHEISINSQSTFGELKKRLSVKTRVHHQDMKILYKDKERDSKMFLDLCGVKDGSRLVLKEDPISQEKRLLEMRKLVVKEKANKSISDISFQADRLAGKLSAFEVVIGKGVKVEEESLENLLEMLMNQLVKLDAILGDGDIKLKKNMQEERLQKYVEALDVLKVKNSLQPQPQTQLKPQTQPQMQPQRKERDLVTFEEETSRKCAAPSPDPPVIITTKWETFDSNSTSAADAKTAKPLHPKLNWELFD</sequence>
<dbReference type="PROSITE" id="PS50053">
    <property type="entry name" value="UBIQUITIN_2"/>
    <property type="match status" value="1"/>
</dbReference>
<accession>A0ABC8LH24</accession>
<feature type="domain" description="BAG" evidence="5">
    <location>
        <begin position="132"/>
        <end position="210"/>
    </location>
</feature>
<dbReference type="InterPro" id="IPR036533">
    <property type="entry name" value="BAG_dom_sf"/>
</dbReference>
<dbReference type="SUPFAM" id="SSF54236">
    <property type="entry name" value="Ubiquitin-like"/>
    <property type="match status" value="1"/>
</dbReference>
<dbReference type="PANTHER" id="PTHR12329">
    <property type="entry name" value="BCL2-ASSOCIATED ATHANOGENE"/>
    <property type="match status" value="1"/>
</dbReference>
<name>A0ABC8LH24_ERUVS</name>
<keyword evidence="2" id="KW-0175">Coiled coil</keyword>
<dbReference type="Proteomes" id="UP001642260">
    <property type="component" value="Unassembled WGS sequence"/>
</dbReference>
<dbReference type="AlphaFoldDB" id="A0ABC8LH24"/>
<feature type="region of interest" description="Disordered" evidence="3">
    <location>
        <begin position="216"/>
        <end position="237"/>
    </location>
</feature>
<dbReference type="InterPro" id="IPR029071">
    <property type="entry name" value="Ubiquitin-like_domsf"/>
</dbReference>
<dbReference type="SUPFAM" id="SSF63491">
    <property type="entry name" value="BAG domain"/>
    <property type="match status" value="1"/>
</dbReference>
<comment type="caution">
    <text evidence="6">The sequence shown here is derived from an EMBL/GenBank/DDBJ whole genome shotgun (WGS) entry which is preliminary data.</text>
</comment>
<dbReference type="Gene3D" id="1.20.58.120">
    <property type="entry name" value="BAG domain"/>
    <property type="match status" value="1"/>
</dbReference>
<feature type="domain" description="Ubiquitin-like" evidence="4">
    <location>
        <begin position="39"/>
        <end position="106"/>
    </location>
</feature>
<dbReference type="EMBL" id="CAKOAT010565154">
    <property type="protein sequence ID" value="CAH8382836.1"/>
    <property type="molecule type" value="Genomic_DNA"/>
</dbReference>
<dbReference type="Pfam" id="PF02179">
    <property type="entry name" value="BAG"/>
    <property type="match status" value="1"/>
</dbReference>